<feature type="compositionally biased region" description="Basic residues" evidence="1">
    <location>
        <begin position="1"/>
        <end position="15"/>
    </location>
</feature>
<proteinExistence type="predicted"/>
<name>A0A4D6EFS9_9VIRU</name>
<organism evidence="2 3">
    <name type="scientific">Pandoravirus celtis</name>
    <dbReference type="NCBI Taxonomy" id="2568002"/>
    <lineage>
        <taxon>Viruses</taxon>
        <taxon>Pandoravirus</taxon>
    </lineage>
</organism>
<feature type="compositionally biased region" description="Basic and acidic residues" evidence="1">
    <location>
        <begin position="16"/>
        <end position="39"/>
    </location>
</feature>
<feature type="region of interest" description="Disordered" evidence="1">
    <location>
        <begin position="1"/>
        <end position="39"/>
    </location>
</feature>
<accession>A0A4D6EFS9</accession>
<gene>
    <name evidence="2" type="ORF">pclt_cds_117</name>
</gene>
<evidence type="ECO:0000313" key="3">
    <source>
        <dbReference type="Proteomes" id="UP001237152"/>
    </source>
</evidence>
<evidence type="ECO:0000256" key="1">
    <source>
        <dbReference type="SAM" id="MobiDB-lite"/>
    </source>
</evidence>
<protein>
    <submittedName>
        <fullName evidence="2">Uncharacterized protein</fullName>
    </submittedName>
</protein>
<dbReference type="Proteomes" id="UP001237152">
    <property type="component" value="Segment"/>
</dbReference>
<dbReference type="EMBL" id="MK174290">
    <property type="protein sequence ID" value="QBZ80715.1"/>
    <property type="molecule type" value="Genomic_DNA"/>
</dbReference>
<reference evidence="2" key="1">
    <citation type="journal article" date="2019" name="Front. Microbiol.">
        <title>Pandoravirus Celtis Illustrates the Microevolution Processes at Work in the Giant Pandoraviridae Genomes.</title>
        <authorList>
            <person name="Legendre M."/>
            <person name="Alempic J.M."/>
            <person name="Philippe N."/>
            <person name="Lartigue A."/>
            <person name="Jeudy S."/>
            <person name="Poirot O."/>
            <person name="Ta N.T."/>
            <person name="Nin S."/>
            <person name="Coute Y."/>
            <person name="Abergel C."/>
            <person name="Claverie J.M."/>
        </authorList>
    </citation>
    <scope>NUCLEOTIDE SEQUENCE</scope>
</reference>
<evidence type="ECO:0000313" key="2">
    <source>
        <dbReference type="EMBL" id="QBZ80715.1"/>
    </source>
</evidence>
<sequence length="231" mass="24539">MTKPLRTRTHRHKTPRRADAKDSLHTLPHPKDDNQQRDDMGQLTSTITSAEATGPASAQSDGIVGDVVVAPAAATQEAAVVQESRKTSLEHILRRLQPVSGHPLDINTTVVPAEGAVASQADLDAALATIADPAAVTALRINFSHTRPIANASLLDQYDMIPDSTAGAVYADHATNAYRLAGLSAFAALRTIEIATDDGCPHPVFVSVPRAVWSALDTVNGDWTKFVVLDD</sequence>